<organism evidence="1 2">
    <name type="scientific">Heterorhabditis bacteriophora</name>
    <name type="common">Entomopathogenic nematode worm</name>
    <dbReference type="NCBI Taxonomy" id="37862"/>
    <lineage>
        <taxon>Eukaryota</taxon>
        <taxon>Metazoa</taxon>
        <taxon>Ecdysozoa</taxon>
        <taxon>Nematoda</taxon>
        <taxon>Chromadorea</taxon>
        <taxon>Rhabditida</taxon>
        <taxon>Rhabditina</taxon>
        <taxon>Rhabditomorpha</taxon>
        <taxon>Strongyloidea</taxon>
        <taxon>Heterorhabditidae</taxon>
        <taxon>Heterorhabditis</taxon>
    </lineage>
</organism>
<proteinExistence type="predicted"/>
<sequence length="88" mass="10552">MNTNCRLRRMCVKRIWSDDEHQRLEEIVKAEYQKAIELNEKNIMKIREICRSIKGISDTSYEWTCGILVTTDLLFIMHQNCKQKNNMT</sequence>
<accession>A0A1I7W7X6</accession>
<evidence type="ECO:0000313" key="1">
    <source>
        <dbReference type="Proteomes" id="UP000095283"/>
    </source>
</evidence>
<dbReference type="AlphaFoldDB" id="A0A1I7W7X6"/>
<dbReference type="WBParaSite" id="Hba_00741">
    <property type="protein sequence ID" value="Hba_00741"/>
    <property type="gene ID" value="Hba_00741"/>
</dbReference>
<protein>
    <submittedName>
        <fullName evidence="2">Uncharacterized protein</fullName>
    </submittedName>
</protein>
<name>A0A1I7W7X6_HETBA</name>
<keyword evidence="1" id="KW-1185">Reference proteome</keyword>
<reference evidence="2" key="1">
    <citation type="submission" date="2016-11" db="UniProtKB">
        <authorList>
            <consortium name="WormBaseParasite"/>
        </authorList>
    </citation>
    <scope>IDENTIFICATION</scope>
</reference>
<dbReference type="Proteomes" id="UP000095283">
    <property type="component" value="Unplaced"/>
</dbReference>
<evidence type="ECO:0000313" key="2">
    <source>
        <dbReference type="WBParaSite" id="Hba_00741"/>
    </source>
</evidence>